<evidence type="ECO:0000256" key="5">
    <source>
        <dbReference type="ARBA" id="ARBA00022692"/>
    </source>
</evidence>
<dbReference type="InterPro" id="IPR002528">
    <property type="entry name" value="MATE_fam"/>
</dbReference>
<organism evidence="11 12">
    <name type="scientific">Natronolimnobius baerhuensis</name>
    <dbReference type="NCBI Taxonomy" id="253108"/>
    <lineage>
        <taxon>Archaea</taxon>
        <taxon>Methanobacteriati</taxon>
        <taxon>Methanobacteriota</taxon>
        <taxon>Stenosarchaea group</taxon>
        <taxon>Halobacteria</taxon>
        <taxon>Halobacteriales</taxon>
        <taxon>Natrialbaceae</taxon>
        <taxon>Natronolimnobius</taxon>
    </lineage>
</organism>
<keyword evidence="6 10" id="KW-1133">Transmembrane helix</keyword>
<feature type="transmembrane region" description="Helical" evidence="10">
    <location>
        <begin position="345"/>
        <end position="365"/>
    </location>
</feature>
<dbReference type="RefSeq" id="WP_087714816.1">
    <property type="nucleotide sequence ID" value="NZ_MWPH01000002.1"/>
</dbReference>
<evidence type="ECO:0000256" key="9">
    <source>
        <dbReference type="ARBA" id="ARBA00031636"/>
    </source>
</evidence>
<dbReference type="GO" id="GO:0015297">
    <property type="term" value="F:antiporter activity"/>
    <property type="evidence" value="ECO:0007669"/>
    <property type="project" value="UniProtKB-KW"/>
</dbReference>
<dbReference type="InterPro" id="IPR050222">
    <property type="entry name" value="MATE_MdtK"/>
</dbReference>
<gene>
    <name evidence="11" type="ORF">B2G88_11385</name>
</gene>
<evidence type="ECO:0000313" key="11">
    <source>
        <dbReference type="EMBL" id="OVE84955.1"/>
    </source>
</evidence>
<feature type="transmembrane region" description="Helical" evidence="10">
    <location>
        <begin position="156"/>
        <end position="175"/>
    </location>
</feature>
<name>A0A202E9M6_9EURY</name>
<feature type="transmembrane region" description="Helical" evidence="10">
    <location>
        <begin position="415"/>
        <end position="435"/>
    </location>
</feature>
<dbReference type="Proteomes" id="UP000196084">
    <property type="component" value="Unassembled WGS sequence"/>
</dbReference>
<keyword evidence="4" id="KW-1003">Cell membrane</keyword>
<evidence type="ECO:0000256" key="8">
    <source>
        <dbReference type="ARBA" id="ARBA00023136"/>
    </source>
</evidence>
<dbReference type="PANTHER" id="PTHR43298">
    <property type="entry name" value="MULTIDRUG RESISTANCE PROTEIN NORM-RELATED"/>
    <property type="match status" value="1"/>
</dbReference>
<feature type="transmembrane region" description="Helical" evidence="10">
    <location>
        <begin position="187"/>
        <end position="206"/>
    </location>
</feature>
<keyword evidence="3" id="KW-0050">Antiport</keyword>
<dbReference type="InterPro" id="IPR048279">
    <property type="entry name" value="MdtK-like"/>
</dbReference>
<evidence type="ECO:0000313" key="12">
    <source>
        <dbReference type="Proteomes" id="UP000196084"/>
    </source>
</evidence>
<keyword evidence="7" id="KW-0406">Ion transport</keyword>
<protein>
    <recommendedName>
        <fullName evidence="9">Multidrug-efflux transporter</fullName>
    </recommendedName>
</protein>
<evidence type="ECO:0000256" key="7">
    <source>
        <dbReference type="ARBA" id="ARBA00023065"/>
    </source>
</evidence>
<feature type="transmembrane region" description="Helical" evidence="10">
    <location>
        <begin position="212"/>
        <end position="234"/>
    </location>
</feature>
<dbReference type="NCBIfam" id="TIGR00797">
    <property type="entry name" value="matE"/>
    <property type="match status" value="1"/>
</dbReference>
<dbReference type="CDD" id="cd13137">
    <property type="entry name" value="MATE_NorM_like"/>
    <property type="match status" value="1"/>
</dbReference>
<dbReference type="GO" id="GO:0006811">
    <property type="term" value="P:monoatomic ion transport"/>
    <property type="evidence" value="ECO:0007669"/>
    <property type="project" value="UniProtKB-KW"/>
</dbReference>
<feature type="transmembrane region" description="Helical" evidence="10">
    <location>
        <begin position="441"/>
        <end position="462"/>
    </location>
</feature>
<evidence type="ECO:0000256" key="3">
    <source>
        <dbReference type="ARBA" id="ARBA00022449"/>
    </source>
</evidence>
<dbReference type="GO" id="GO:0042910">
    <property type="term" value="F:xenobiotic transmembrane transporter activity"/>
    <property type="evidence" value="ECO:0007669"/>
    <property type="project" value="InterPro"/>
</dbReference>
<feature type="transmembrane region" description="Helical" evidence="10">
    <location>
        <begin position="58"/>
        <end position="76"/>
    </location>
</feature>
<dbReference type="EMBL" id="MWPH01000002">
    <property type="protein sequence ID" value="OVE84955.1"/>
    <property type="molecule type" value="Genomic_DNA"/>
</dbReference>
<accession>A0A202E9M6</accession>
<evidence type="ECO:0000256" key="4">
    <source>
        <dbReference type="ARBA" id="ARBA00022475"/>
    </source>
</evidence>
<dbReference type="PIRSF" id="PIRSF006603">
    <property type="entry name" value="DinF"/>
    <property type="match status" value="1"/>
</dbReference>
<comment type="caution">
    <text evidence="11">The sequence shown here is derived from an EMBL/GenBank/DDBJ whole genome shotgun (WGS) entry which is preliminary data.</text>
</comment>
<dbReference type="GO" id="GO:0005886">
    <property type="term" value="C:plasma membrane"/>
    <property type="evidence" value="ECO:0007669"/>
    <property type="project" value="UniProtKB-SubCell"/>
</dbReference>
<dbReference type="PANTHER" id="PTHR43298:SF2">
    <property type="entry name" value="FMN_FAD EXPORTER YEEO-RELATED"/>
    <property type="match status" value="1"/>
</dbReference>
<evidence type="ECO:0000256" key="1">
    <source>
        <dbReference type="ARBA" id="ARBA00004651"/>
    </source>
</evidence>
<comment type="subcellular location">
    <subcellularLocation>
        <location evidence="1">Cell membrane</location>
        <topology evidence="1">Multi-pass membrane protein</topology>
    </subcellularLocation>
</comment>
<evidence type="ECO:0000256" key="10">
    <source>
        <dbReference type="SAM" id="Phobius"/>
    </source>
</evidence>
<proteinExistence type="predicted"/>
<dbReference type="Pfam" id="PF01554">
    <property type="entry name" value="MatE"/>
    <property type="match status" value="2"/>
</dbReference>
<feature type="transmembrane region" description="Helical" evidence="10">
    <location>
        <begin position="385"/>
        <end position="408"/>
    </location>
</feature>
<evidence type="ECO:0000256" key="6">
    <source>
        <dbReference type="ARBA" id="ARBA00022989"/>
    </source>
</evidence>
<evidence type="ECO:0000256" key="2">
    <source>
        <dbReference type="ARBA" id="ARBA00022448"/>
    </source>
</evidence>
<dbReference type="AlphaFoldDB" id="A0A202E9M6"/>
<keyword evidence="2" id="KW-0813">Transport</keyword>
<keyword evidence="8 10" id="KW-0472">Membrane</keyword>
<feature type="transmembrane region" description="Helical" evidence="10">
    <location>
        <begin position="282"/>
        <end position="302"/>
    </location>
</feature>
<feature type="transmembrane region" description="Helical" evidence="10">
    <location>
        <begin position="111"/>
        <end position="136"/>
    </location>
</feature>
<keyword evidence="5 10" id="KW-0812">Transmembrane</keyword>
<reference evidence="11 12" key="1">
    <citation type="submission" date="2017-02" db="EMBL/GenBank/DDBJ databases">
        <title>Natronthermophilus aegyptiacus gen. nov.,sp. nov., an aerobic, extremely halophilic alkalithermophilic archaeon isolated from the athalassohaline Wadi An Natrun, Egypt.</title>
        <authorList>
            <person name="Zhao B."/>
        </authorList>
    </citation>
    <scope>NUCLEOTIDE SEQUENCE [LARGE SCALE GENOMIC DNA]</scope>
    <source>
        <strain evidence="11 12">CGMCC 1.3597</strain>
    </source>
</reference>
<dbReference type="OrthoDB" id="213143at2157"/>
<keyword evidence="12" id="KW-1185">Reference proteome</keyword>
<sequence length="481" mass="50304">MTGRGSERGRLEAVVDRLARTLERLGIIDAERFRPTMDLAWPRIVTGFAIMSKQTADLAMVGVAVGVSGTAGLAFALAYWEIVAMLGLGLAGGTVSLVSQNYGGDESERASLAVTQSILLVVALAVPIMAIFLLFSERLIGLFGAEGETLAHGSTYLVYVAPAALFEMLNLIASRTYTGVGDTFTEMVARAGGAVLNILLSGLFIFGFDMGVAGAAIGTTLSTGFVTLVLGWGMTGRSYGRLGMEPSPVPVTRSGTWIDLPLARQLVEISAPEIGRRLAQGLIVFPLLWIAATFGPAVVTAVEVARRVRSQINSVNWGLGLASSSLVGQHLGANEEDEAAAYGAAIIRIAIVTYLVMAVVVIALAEPLATLFVEDDNIGQTAIFIAVSGVSAIGLGIDGTASGALLGAGDTRKPFVASLIGRYVFALPAAALGLVTPLGVAGLYLAFLLETFVPGGITYWLFRRGGWRAVSRRYRPSSDAS</sequence>